<reference evidence="2" key="1">
    <citation type="submission" date="2022-11" db="UniProtKB">
        <authorList>
            <consortium name="WormBaseParasite"/>
        </authorList>
    </citation>
    <scope>IDENTIFICATION</scope>
</reference>
<evidence type="ECO:0000313" key="1">
    <source>
        <dbReference type="Proteomes" id="UP000887565"/>
    </source>
</evidence>
<proteinExistence type="predicted"/>
<name>A0A915JX96_ROMCU</name>
<organism evidence="1 2">
    <name type="scientific">Romanomermis culicivorax</name>
    <name type="common">Nematode worm</name>
    <dbReference type="NCBI Taxonomy" id="13658"/>
    <lineage>
        <taxon>Eukaryota</taxon>
        <taxon>Metazoa</taxon>
        <taxon>Ecdysozoa</taxon>
        <taxon>Nematoda</taxon>
        <taxon>Enoplea</taxon>
        <taxon>Dorylaimia</taxon>
        <taxon>Mermithida</taxon>
        <taxon>Mermithoidea</taxon>
        <taxon>Mermithidae</taxon>
        <taxon>Romanomermis</taxon>
    </lineage>
</organism>
<protein>
    <submittedName>
        <fullName evidence="2">Uncharacterized protein</fullName>
    </submittedName>
</protein>
<dbReference type="AlphaFoldDB" id="A0A915JX96"/>
<sequence>AEIAATRIAKSTPLENLLRLRVAIFDSRKKVCGPHTFLFLCFLPVAANYAYGLIRSGSDLENCAGPHPGTVRSVSLAYYIEHTSNGA</sequence>
<keyword evidence="1" id="KW-1185">Reference proteome</keyword>
<dbReference type="Proteomes" id="UP000887565">
    <property type="component" value="Unplaced"/>
</dbReference>
<dbReference type="WBParaSite" id="nRc.2.0.1.t30946-RA">
    <property type="protein sequence ID" value="nRc.2.0.1.t30946-RA"/>
    <property type="gene ID" value="nRc.2.0.1.g30946"/>
</dbReference>
<evidence type="ECO:0000313" key="2">
    <source>
        <dbReference type="WBParaSite" id="nRc.2.0.1.t30946-RA"/>
    </source>
</evidence>
<accession>A0A915JX96</accession>